<protein>
    <submittedName>
        <fullName evidence="1">Uncharacterized protein</fullName>
    </submittedName>
</protein>
<name>A0A7S4VBM2_9DINO</name>
<gene>
    <name evidence="1" type="ORF">AMON00008_LOCUS45747</name>
</gene>
<accession>A0A7S4VBM2</accession>
<organism evidence="1">
    <name type="scientific">Alexandrium monilatum</name>
    <dbReference type="NCBI Taxonomy" id="311494"/>
    <lineage>
        <taxon>Eukaryota</taxon>
        <taxon>Sar</taxon>
        <taxon>Alveolata</taxon>
        <taxon>Dinophyceae</taxon>
        <taxon>Gonyaulacales</taxon>
        <taxon>Pyrocystaceae</taxon>
        <taxon>Alexandrium</taxon>
    </lineage>
</organism>
<proteinExistence type="predicted"/>
<sequence>MMPRMVRAVGRTVERLQRAAGSESAVGCSGSRRAAVDRLVAGQRKLERRADGALDLRTEAGVQACDRFLELLDAAARKLQAPAAPRDFRSSYGGQYRDSFPGEARHYSTHILSVCLDPEAPFLHRGGDQHCAAETISSSKRLHVRWAELHVVLTHWGKLGREMHTSLVLAEVRDAIAEFDVAWAAVEFAFVTEMMALQEQAKGLFVQAVEHERALRRLEEGGKDRDGSEEYRRAQRQLADTIGQLNAATDTRGSGRSDLGVEVLRRVDAVLKQCQQDEKKGLTGKEAKASAAAGLLASHVLEPFTALRQCIKEAGRSRSPSILKGQFSKIPGLADRLADWERAWVLGRRWLSNPRVCSGLCKVVAEVKAAQSYVPGLEEVCVSCDAELFMILPRIVLVCFLVAPSAHAEFMHVHFAHRIALPPPELEEARSDAIKVDRPLKKLMDDFDDLGELVEAALGGGDEDELNEAVSQLFVRLAVAGPSSAEEGPLASLPEATRRAAAAFAKRLEHWSVELQRHCPAKWNECSGVLLKCLSEG</sequence>
<reference evidence="1" key="1">
    <citation type="submission" date="2021-01" db="EMBL/GenBank/DDBJ databases">
        <authorList>
            <person name="Corre E."/>
            <person name="Pelletier E."/>
            <person name="Niang G."/>
            <person name="Scheremetjew M."/>
            <person name="Finn R."/>
            <person name="Kale V."/>
            <person name="Holt S."/>
            <person name="Cochrane G."/>
            <person name="Meng A."/>
            <person name="Brown T."/>
            <person name="Cohen L."/>
        </authorList>
    </citation>
    <scope>NUCLEOTIDE SEQUENCE</scope>
    <source>
        <strain evidence="1">CCMP3105</strain>
    </source>
</reference>
<dbReference type="EMBL" id="HBNR01064781">
    <property type="protein sequence ID" value="CAE4636084.1"/>
    <property type="molecule type" value="Transcribed_RNA"/>
</dbReference>
<evidence type="ECO:0000313" key="1">
    <source>
        <dbReference type="EMBL" id="CAE4636084.1"/>
    </source>
</evidence>
<dbReference type="AlphaFoldDB" id="A0A7S4VBM2"/>